<dbReference type="InterPro" id="IPR052158">
    <property type="entry name" value="INH-QAR"/>
</dbReference>
<protein>
    <submittedName>
        <fullName evidence="2">DJ-1/PfpI family protein</fullName>
    </submittedName>
</protein>
<dbReference type="Pfam" id="PF01965">
    <property type="entry name" value="DJ-1_PfpI"/>
    <property type="match status" value="1"/>
</dbReference>
<organism evidence="2 3">
    <name type="scientific">Hydrogenispora ethanolica</name>
    <dbReference type="NCBI Taxonomy" id="1082276"/>
    <lineage>
        <taxon>Bacteria</taxon>
        <taxon>Bacillati</taxon>
        <taxon>Bacillota</taxon>
        <taxon>Hydrogenispora</taxon>
    </lineage>
</organism>
<accession>A0A4R1QP18</accession>
<dbReference type="Gene3D" id="3.40.50.880">
    <property type="match status" value="1"/>
</dbReference>
<dbReference type="SUPFAM" id="SSF52317">
    <property type="entry name" value="Class I glutamine amidotransferase-like"/>
    <property type="match status" value="1"/>
</dbReference>
<evidence type="ECO:0000313" key="2">
    <source>
        <dbReference type="EMBL" id="TCL54035.1"/>
    </source>
</evidence>
<dbReference type="InterPro" id="IPR029062">
    <property type="entry name" value="Class_I_gatase-like"/>
</dbReference>
<sequence>MEVLVWLFNEFETLDVFGPVEVLGKLPAVTGFRFVSLHGGIITSSQKVPIITERYQLRRPDPGFILLLPGGFGTRREVDHPPQLQALRQLVEAAGFVLSVCTGAALLARTGSLDGKQATTNKRAFGWVAEQGPQVEWVKKARWVRSGNLYTASGVSAGMDMALGFIADQFGQAVAEQIAAGIEYLWNRDREADPFAMD</sequence>
<gene>
    <name evidence="2" type="ORF">EDC14_106811</name>
</gene>
<dbReference type="RefSeq" id="WP_165908340.1">
    <property type="nucleotide sequence ID" value="NZ_SLUN01000068.1"/>
</dbReference>
<reference evidence="2 3" key="1">
    <citation type="submission" date="2019-03" db="EMBL/GenBank/DDBJ databases">
        <title>Genomic Encyclopedia of Type Strains, Phase IV (KMG-IV): sequencing the most valuable type-strain genomes for metagenomic binning, comparative biology and taxonomic classification.</title>
        <authorList>
            <person name="Goeker M."/>
        </authorList>
    </citation>
    <scope>NUCLEOTIDE SEQUENCE [LARGE SCALE GENOMIC DNA]</scope>
    <source>
        <strain evidence="2 3">LX-B</strain>
    </source>
</reference>
<dbReference type="PANTHER" id="PTHR43130:SF15">
    <property type="entry name" value="THIJ_PFPI FAMILY PROTEIN (AFU_ORTHOLOGUE AFUA_5G14240)"/>
    <property type="match status" value="1"/>
</dbReference>
<evidence type="ECO:0000259" key="1">
    <source>
        <dbReference type="Pfam" id="PF01965"/>
    </source>
</evidence>
<comment type="caution">
    <text evidence="2">The sequence shown here is derived from an EMBL/GenBank/DDBJ whole genome shotgun (WGS) entry which is preliminary data.</text>
</comment>
<keyword evidence="3" id="KW-1185">Reference proteome</keyword>
<name>A0A4R1QP18_HYDET</name>
<dbReference type="AlphaFoldDB" id="A0A4R1QP18"/>
<dbReference type="InterPro" id="IPR002818">
    <property type="entry name" value="DJ-1/PfpI"/>
</dbReference>
<dbReference type="EMBL" id="SLUN01000068">
    <property type="protein sequence ID" value="TCL54035.1"/>
    <property type="molecule type" value="Genomic_DNA"/>
</dbReference>
<feature type="domain" description="DJ-1/PfpI" evidence="1">
    <location>
        <begin position="2"/>
        <end position="166"/>
    </location>
</feature>
<dbReference type="Proteomes" id="UP000295008">
    <property type="component" value="Unassembled WGS sequence"/>
</dbReference>
<proteinExistence type="predicted"/>
<dbReference type="CDD" id="cd03139">
    <property type="entry name" value="GATase1_PfpI_2"/>
    <property type="match status" value="1"/>
</dbReference>
<evidence type="ECO:0000313" key="3">
    <source>
        <dbReference type="Proteomes" id="UP000295008"/>
    </source>
</evidence>
<dbReference type="PANTHER" id="PTHR43130">
    <property type="entry name" value="ARAC-FAMILY TRANSCRIPTIONAL REGULATOR"/>
    <property type="match status" value="1"/>
</dbReference>